<keyword evidence="1" id="KW-0472">Membrane</keyword>
<feature type="transmembrane region" description="Helical" evidence="1">
    <location>
        <begin position="99"/>
        <end position="125"/>
    </location>
</feature>
<sequence length="138" mass="15666">MSAWKRLRLWGRQRRYLIRRNPRLHLAYRIGVGVVGTVVLACGIVTIPYPGPGWLIVFLGLGILASEFTWAHRLLTFARGKYEAYMDWLQRQPWWVQAAAWLATAAIVVITLWLLGAIALVAGWLNIEAGWLESPILS</sequence>
<evidence type="ECO:0000256" key="1">
    <source>
        <dbReference type="SAM" id="Phobius"/>
    </source>
</evidence>
<gene>
    <name evidence="2" type="ORF">D7316_00811</name>
</gene>
<dbReference type="InterPro" id="IPR013434">
    <property type="entry name" value="CHP02611"/>
</dbReference>
<dbReference type="Proteomes" id="UP000271469">
    <property type="component" value="Chromosome"/>
</dbReference>
<feature type="transmembrane region" description="Helical" evidence="1">
    <location>
        <begin position="53"/>
        <end position="78"/>
    </location>
</feature>
<dbReference type="RefSeq" id="WP_124707140.1">
    <property type="nucleotide sequence ID" value="NZ_CP033972.1"/>
</dbReference>
<organism evidence="2 3">
    <name type="scientific">Gordonia insulae</name>
    <dbReference type="NCBI Taxonomy" id="2420509"/>
    <lineage>
        <taxon>Bacteria</taxon>
        <taxon>Bacillati</taxon>
        <taxon>Actinomycetota</taxon>
        <taxon>Actinomycetes</taxon>
        <taxon>Mycobacteriales</taxon>
        <taxon>Gordoniaceae</taxon>
        <taxon>Gordonia</taxon>
    </lineage>
</organism>
<accession>A0A3G8JGM6</accession>
<protein>
    <recommendedName>
        <fullName evidence="4">TIGR02611 family protein</fullName>
    </recommendedName>
</protein>
<dbReference type="InterPro" id="IPR019099">
    <property type="entry name" value="Uncharacterised_PGPGW_TM"/>
</dbReference>
<evidence type="ECO:0000313" key="3">
    <source>
        <dbReference type="Proteomes" id="UP000271469"/>
    </source>
</evidence>
<dbReference type="KEGG" id="gom:D7316_00811"/>
<dbReference type="OrthoDB" id="3295542at2"/>
<feature type="transmembrane region" description="Helical" evidence="1">
    <location>
        <begin position="26"/>
        <end position="47"/>
    </location>
</feature>
<reference evidence="2 3" key="1">
    <citation type="submission" date="2018-11" db="EMBL/GenBank/DDBJ databases">
        <title>Gordonia insulae sp. nov., isolated from an island soil.</title>
        <authorList>
            <person name="Kim Y.S."/>
            <person name="Kim S.B."/>
        </authorList>
    </citation>
    <scope>NUCLEOTIDE SEQUENCE [LARGE SCALE GENOMIC DNA]</scope>
    <source>
        <strain evidence="2 3">MMS17-SY073</strain>
    </source>
</reference>
<dbReference type="EMBL" id="CP033972">
    <property type="protein sequence ID" value="AZG44227.1"/>
    <property type="molecule type" value="Genomic_DNA"/>
</dbReference>
<keyword evidence="1" id="KW-0812">Transmembrane</keyword>
<keyword evidence="3" id="KW-1185">Reference proteome</keyword>
<evidence type="ECO:0000313" key="2">
    <source>
        <dbReference type="EMBL" id="AZG44227.1"/>
    </source>
</evidence>
<dbReference type="NCBIfam" id="TIGR02611">
    <property type="entry name" value="TIGR02611 family protein"/>
    <property type="match status" value="1"/>
</dbReference>
<dbReference type="Pfam" id="PF09656">
    <property type="entry name" value="PGPGW"/>
    <property type="match status" value="1"/>
</dbReference>
<dbReference type="AlphaFoldDB" id="A0A3G8JGM6"/>
<evidence type="ECO:0008006" key="4">
    <source>
        <dbReference type="Google" id="ProtNLM"/>
    </source>
</evidence>
<proteinExistence type="predicted"/>
<name>A0A3G8JGM6_9ACTN</name>
<keyword evidence="1" id="KW-1133">Transmembrane helix</keyword>